<dbReference type="RefSeq" id="WP_213944866.1">
    <property type="nucleotide sequence ID" value="NZ_JAHCMY010000003.1"/>
</dbReference>
<feature type="domain" description="Fibrobacter succinogenes major paralogous" evidence="1">
    <location>
        <begin position="253"/>
        <end position="452"/>
    </location>
</feature>
<gene>
    <name evidence="2" type="ORF">KI659_08230</name>
</gene>
<proteinExistence type="predicted"/>
<sequence>MKKLLYIFLLLGLLSCTQEEEIIPTSTLQFTGINIADFGQSSINARQADASDWQHVLPDYIEISIVNQQTGDELLLPLDPNDFSTPYSVDLPFGDYVFSYEPSAGVFEDYLPFETHGAFAVNGSPVSITIEAFSDYGLVSLRNEYVEASQIVSGGDEKELRRSADRNFYYQYVRGGTNGTLRVIEHFDREVLEMEVAVEAANHYHYYLQLPEQGNAYFQLVLTEFSLIQEGLDLTPAVEGVVRDAEGNVYKVVKIGNQYWMAENLRSSTFCNGDPLEDAGQPNWDWEYGNDIPGAWSFDNQPEYDIPYGKLYNNRAVVDDRNICPCGYKVPSLDDWRELRDYLGGSEEAPEKMRSTNPRYWIEEFHRTATNESDFNAVGAGLVWLDLFGYNFPSYFSRFNEMTSWWTSTVEEMEDPWFPYDVVHSVWLSQTLHESGFDNPDNVFLRSVRCIRE</sequence>
<dbReference type="InterPro" id="IPR011871">
    <property type="entry name" value="Fib_succ_major"/>
</dbReference>
<organism evidence="2 3">
    <name type="scientific">Litoribacter ruber</name>
    <dbReference type="NCBI Taxonomy" id="702568"/>
    <lineage>
        <taxon>Bacteria</taxon>
        <taxon>Pseudomonadati</taxon>
        <taxon>Bacteroidota</taxon>
        <taxon>Cytophagia</taxon>
        <taxon>Cytophagales</taxon>
        <taxon>Cyclobacteriaceae</taxon>
        <taxon>Litoribacter</taxon>
    </lineage>
</organism>
<dbReference type="PROSITE" id="PS51257">
    <property type="entry name" value="PROKAR_LIPOPROTEIN"/>
    <property type="match status" value="1"/>
</dbReference>
<evidence type="ECO:0000313" key="3">
    <source>
        <dbReference type="Proteomes" id="UP001319104"/>
    </source>
</evidence>
<dbReference type="Proteomes" id="UP001319104">
    <property type="component" value="Unassembled WGS sequence"/>
</dbReference>
<dbReference type="AlphaFoldDB" id="A0AAP2G4F4"/>
<dbReference type="Pfam" id="PF09603">
    <property type="entry name" value="Fib_succ_major"/>
    <property type="match status" value="1"/>
</dbReference>
<protein>
    <submittedName>
        <fullName evidence="2">Fibrobacter succinogenes major paralogous domain-containing protein</fullName>
    </submittedName>
</protein>
<comment type="caution">
    <text evidence="2">The sequence shown here is derived from an EMBL/GenBank/DDBJ whole genome shotgun (WGS) entry which is preliminary data.</text>
</comment>
<dbReference type="NCBIfam" id="TIGR02145">
    <property type="entry name" value="Fib_succ_major"/>
    <property type="match status" value="1"/>
</dbReference>
<accession>A0AAP2G4F4</accession>
<dbReference type="EMBL" id="JAHCMY010000003">
    <property type="protein sequence ID" value="MBS9524001.1"/>
    <property type="molecule type" value="Genomic_DNA"/>
</dbReference>
<keyword evidence="3" id="KW-1185">Reference proteome</keyword>
<reference evidence="2 3" key="1">
    <citation type="submission" date="2021-05" db="EMBL/GenBank/DDBJ databases">
        <authorList>
            <person name="Zhang Z.D."/>
            <person name="Osman G."/>
        </authorList>
    </citation>
    <scope>NUCLEOTIDE SEQUENCE [LARGE SCALE GENOMIC DNA]</scope>
    <source>
        <strain evidence="2 3">KCTC 32217</strain>
    </source>
</reference>
<evidence type="ECO:0000313" key="2">
    <source>
        <dbReference type="EMBL" id="MBS9524001.1"/>
    </source>
</evidence>
<evidence type="ECO:0000259" key="1">
    <source>
        <dbReference type="Pfam" id="PF09603"/>
    </source>
</evidence>
<name>A0AAP2G4F4_9BACT</name>